<feature type="transmembrane region" description="Helical" evidence="6">
    <location>
        <begin position="328"/>
        <end position="354"/>
    </location>
</feature>
<dbReference type="Proteomes" id="UP000766486">
    <property type="component" value="Unassembled WGS sequence"/>
</dbReference>
<feature type="transmembrane region" description="Helical" evidence="6">
    <location>
        <begin position="180"/>
        <end position="207"/>
    </location>
</feature>
<feature type="transmembrane region" description="Helical" evidence="6">
    <location>
        <begin position="402"/>
        <end position="422"/>
    </location>
</feature>
<dbReference type="CDD" id="cd06174">
    <property type="entry name" value="MFS"/>
    <property type="match status" value="1"/>
</dbReference>
<keyword evidence="4 6" id="KW-0472">Membrane</keyword>
<keyword evidence="2 6" id="KW-0812">Transmembrane</keyword>
<keyword evidence="8" id="KW-1185">Reference proteome</keyword>
<dbReference type="EMBL" id="CABFNS010000679">
    <property type="protein sequence ID" value="VUC22734.1"/>
    <property type="molecule type" value="Genomic_DNA"/>
</dbReference>
<feature type="transmembrane region" description="Helical" evidence="6">
    <location>
        <begin position="496"/>
        <end position="516"/>
    </location>
</feature>
<feature type="transmembrane region" description="Helical" evidence="6">
    <location>
        <begin position="366"/>
        <end position="390"/>
    </location>
</feature>
<evidence type="ECO:0000256" key="2">
    <source>
        <dbReference type="ARBA" id="ARBA00022692"/>
    </source>
</evidence>
<dbReference type="Pfam" id="PF07690">
    <property type="entry name" value="MFS_1"/>
    <property type="match status" value="1"/>
</dbReference>
<proteinExistence type="predicted"/>
<gene>
    <name evidence="7" type="ORF">CLO192961_LOCUS93144</name>
</gene>
<dbReference type="Gene3D" id="1.20.1250.20">
    <property type="entry name" value="MFS general substrate transporter like domains"/>
    <property type="match status" value="1"/>
</dbReference>
<name>A0ABY6TVN4_BIOOC</name>
<dbReference type="InterPro" id="IPR036259">
    <property type="entry name" value="MFS_trans_sf"/>
</dbReference>
<dbReference type="SUPFAM" id="SSF103473">
    <property type="entry name" value="MFS general substrate transporter"/>
    <property type="match status" value="1"/>
</dbReference>
<comment type="caution">
    <text evidence="7">The sequence shown here is derived from an EMBL/GenBank/DDBJ whole genome shotgun (WGS) entry which is preliminary data.</text>
</comment>
<reference evidence="7 8" key="1">
    <citation type="submission" date="2019-06" db="EMBL/GenBank/DDBJ databases">
        <authorList>
            <person name="Broberg M."/>
        </authorList>
    </citation>
    <scope>NUCLEOTIDE SEQUENCE [LARGE SCALE GENOMIC DNA]</scope>
</reference>
<keyword evidence="3 6" id="KW-1133">Transmembrane helix</keyword>
<evidence type="ECO:0000256" key="1">
    <source>
        <dbReference type="ARBA" id="ARBA00004141"/>
    </source>
</evidence>
<feature type="region of interest" description="Disordered" evidence="5">
    <location>
        <begin position="1"/>
        <end position="44"/>
    </location>
</feature>
<dbReference type="InterPro" id="IPR011701">
    <property type="entry name" value="MFS"/>
</dbReference>
<evidence type="ECO:0000256" key="5">
    <source>
        <dbReference type="SAM" id="MobiDB-lite"/>
    </source>
</evidence>
<feature type="transmembrane region" description="Helical" evidence="6">
    <location>
        <begin position="153"/>
        <end position="174"/>
    </location>
</feature>
<evidence type="ECO:0000313" key="8">
    <source>
        <dbReference type="Proteomes" id="UP000766486"/>
    </source>
</evidence>
<evidence type="ECO:0000256" key="3">
    <source>
        <dbReference type="ARBA" id="ARBA00022989"/>
    </source>
</evidence>
<evidence type="ECO:0000256" key="6">
    <source>
        <dbReference type="SAM" id="Phobius"/>
    </source>
</evidence>
<feature type="transmembrane region" description="Helical" evidence="6">
    <location>
        <begin position="428"/>
        <end position="449"/>
    </location>
</feature>
<feature type="transmembrane region" description="Helical" evidence="6">
    <location>
        <begin position="119"/>
        <end position="141"/>
    </location>
</feature>
<evidence type="ECO:0008006" key="9">
    <source>
        <dbReference type="Google" id="ProtNLM"/>
    </source>
</evidence>
<feature type="transmembrane region" description="Helical" evidence="6">
    <location>
        <begin position="219"/>
        <end position="241"/>
    </location>
</feature>
<comment type="subcellular location">
    <subcellularLocation>
        <location evidence="1">Membrane</location>
        <topology evidence="1">Multi-pass membrane protein</topology>
    </subcellularLocation>
</comment>
<sequence length="518" mass="56239">MAPTAQLDPRDSDRGASEEHASAADETSRLLPPSAQDPVARDGGAAAVPAPSRAFQLRVQLMCAVFLFIIDVSVFIIDPPTQQILEDIICRERYGGDPSVLLAKGPGSPCKSPDVQSKLAMFTSIQALFGTLCPLLVQVPYGLLADHSGRRLVLFLSIAGLTLMVTWNIFILWFSDIFSYWLMIPGYILLFIGGGASMVAAMVWTIVTDVTREEERSSVFYQLVALTLIISASSNPVTAWLMNYSPWLPTFLGTGFLYVASFFVLLMPETRLVGLALKDVPDSLDDEASTDEDSVPGVKADSMLSVAWNKFTKYLSELWQFVIADKKIMALCVCEAASTPIGVSMVLFALQYIAVPLGSWPKALTLLTISKVTSVILLLGILPLSTHVILKYSSISRMKLDVYLARTSAILLTLAMFAMGLADTEWELICALIIYGLSQGFSAQMRVLITAKVEPHMVATVNTTMSTLQSVMVIITTPLIGWLLGKGLEIGGVWTGLAYLALAAIGCLVCIMLCLLRL</sequence>
<feature type="transmembrane region" description="Helical" evidence="6">
    <location>
        <begin position="247"/>
        <end position="268"/>
    </location>
</feature>
<feature type="transmembrane region" description="Helical" evidence="6">
    <location>
        <begin position="59"/>
        <end position="77"/>
    </location>
</feature>
<evidence type="ECO:0000256" key="4">
    <source>
        <dbReference type="ARBA" id="ARBA00023136"/>
    </source>
</evidence>
<protein>
    <recommendedName>
        <fullName evidence="9">Major facilitator superfamily (MFS) profile domain-containing protein</fullName>
    </recommendedName>
</protein>
<accession>A0ABY6TVN4</accession>
<dbReference type="PANTHER" id="PTHR23507">
    <property type="entry name" value="ZGC:174356"/>
    <property type="match status" value="1"/>
</dbReference>
<evidence type="ECO:0000313" key="7">
    <source>
        <dbReference type="EMBL" id="VUC22734.1"/>
    </source>
</evidence>
<organism evidence="7 8">
    <name type="scientific">Bionectria ochroleuca</name>
    <name type="common">Gliocladium roseum</name>
    <dbReference type="NCBI Taxonomy" id="29856"/>
    <lineage>
        <taxon>Eukaryota</taxon>
        <taxon>Fungi</taxon>
        <taxon>Dikarya</taxon>
        <taxon>Ascomycota</taxon>
        <taxon>Pezizomycotina</taxon>
        <taxon>Sordariomycetes</taxon>
        <taxon>Hypocreomycetidae</taxon>
        <taxon>Hypocreales</taxon>
        <taxon>Bionectriaceae</taxon>
        <taxon>Clonostachys</taxon>
    </lineage>
</organism>
<dbReference type="PANTHER" id="PTHR23507:SF1">
    <property type="entry name" value="FI18259P1-RELATED"/>
    <property type="match status" value="1"/>
</dbReference>
<feature type="compositionally biased region" description="Basic and acidic residues" evidence="5">
    <location>
        <begin position="8"/>
        <end position="28"/>
    </location>
</feature>
<feature type="transmembrane region" description="Helical" evidence="6">
    <location>
        <begin position="461"/>
        <end position="484"/>
    </location>
</feature>